<dbReference type="EMBL" id="CP022752">
    <property type="protein sequence ID" value="ASU79528.1"/>
    <property type="molecule type" value="Genomic_DNA"/>
</dbReference>
<reference evidence="3 4" key="1">
    <citation type="submission" date="2017-08" db="EMBL/GenBank/DDBJ databases">
        <title>The complete genome sequence of moderately halophilic actinomycete Actinopolyspora erythraea YIM 90600, the producer of novel erythromycin, novel actinopolysporins A-C and tubercidin.</title>
        <authorList>
            <person name="Yin M."/>
            <person name="Tang S."/>
        </authorList>
    </citation>
    <scope>NUCLEOTIDE SEQUENCE [LARGE SCALE GENOMIC DNA]</scope>
    <source>
        <strain evidence="3 4">YIM 90600</strain>
    </source>
</reference>
<dbReference type="OrthoDB" id="9801244at2"/>
<keyword evidence="2" id="KW-0732">Signal</keyword>
<dbReference type="KEGG" id="aey:CDG81_16010"/>
<feature type="transmembrane region" description="Helical" evidence="1">
    <location>
        <begin position="322"/>
        <end position="341"/>
    </location>
</feature>
<gene>
    <name evidence="3" type="ORF">CDG81_16010</name>
</gene>
<keyword evidence="1" id="KW-0472">Membrane</keyword>
<dbReference type="Proteomes" id="UP000215043">
    <property type="component" value="Chromosome"/>
</dbReference>
<name>A0A223RUG5_9ACTN</name>
<evidence type="ECO:0000313" key="3">
    <source>
        <dbReference type="EMBL" id="ASU79528.1"/>
    </source>
</evidence>
<feature type="chain" id="PRO_5039281192" description="Esterase-like activity of phytase family protein" evidence="2">
    <location>
        <begin position="23"/>
        <end position="349"/>
    </location>
</feature>
<feature type="signal peptide" evidence="2">
    <location>
        <begin position="1"/>
        <end position="22"/>
    </location>
</feature>
<sequence length="349" mass="36976">MSGSRLRRVTAVLLLAACPALSGGQAAGQPGTADPRVRCTPRDERLTELSGLAAGPRHWFAVGDGGSVVRVYELDPRDCSVVDVRSADVDPYDVEDLARQADGTLWLADTGDNSSRRDTVAVHVLEPSGAAELYRLKYPDGPRDAEALLLGRDGVPHLVTKHPLGEAGIYRPVAPLDSREPVELERVGTLSLEPTDTPGGPLPASFGSVLVTGGAVAPRHEVVAVRTYTDAYLYPVPNGDVVEALRGEPVRVPLPNEPQGEAIAFEPDGDLLTASEKLAPVRGVENAVSSVAARPGATVTTTSSADRPVSSPERWFPPTRRVLLGLGGVVVVTSLLLLGGVRRRARRRR</sequence>
<keyword evidence="1" id="KW-1133">Transmembrane helix</keyword>
<dbReference type="SUPFAM" id="SSF50952">
    <property type="entry name" value="Soluble quinoprotein glucose dehydrogenase"/>
    <property type="match status" value="1"/>
</dbReference>
<dbReference type="AlphaFoldDB" id="A0A223RUG5"/>
<dbReference type="InterPro" id="IPR011041">
    <property type="entry name" value="Quinoprot_gluc/sorb_DH_b-prop"/>
</dbReference>
<evidence type="ECO:0000256" key="1">
    <source>
        <dbReference type="SAM" id="Phobius"/>
    </source>
</evidence>
<accession>A0A223RUG5</accession>
<proteinExistence type="predicted"/>
<evidence type="ECO:0000313" key="4">
    <source>
        <dbReference type="Proteomes" id="UP000215043"/>
    </source>
</evidence>
<keyword evidence="1" id="KW-0812">Transmembrane</keyword>
<evidence type="ECO:0008006" key="5">
    <source>
        <dbReference type="Google" id="ProtNLM"/>
    </source>
</evidence>
<protein>
    <recommendedName>
        <fullName evidence="5">Esterase-like activity of phytase family protein</fullName>
    </recommendedName>
</protein>
<evidence type="ECO:0000256" key="2">
    <source>
        <dbReference type="SAM" id="SignalP"/>
    </source>
</evidence>
<organism evidence="3 4">
    <name type="scientific">Actinopolyspora erythraea</name>
    <dbReference type="NCBI Taxonomy" id="414996"/>
    <lineage>
        <taxon>Bacteria</taxon>
        <taxon>Bacillati</taxon>
        <taxon>Actinomycetota</taxon>
        <taxon>Actinomycetes</taxon>
        <taxon>Actinopolysporales</taxon>
        <taxon>Actinopolysporaceae</taxon>
        <taxon>Actinopolyspora</taxon>
    </lineage>
</organism>